<dbReference type="GeneID" id="103551945"/>
<dbReference type="Proteomes" id="UP001652662">
    <property type="component" value="Chromosome 21"/>
</dbReference>
<proteinExistence type="predicted"/>
<feature type="transmembrane region" description="Helical" evidence="1">
    <location>
        <begin position="86"/>
        <end position="107"/>
    </location>
</feature>
<dbReference type="RefSeq" id="XP_070444517.1">
    <property type="nucleotide sequence ID" value="XM_070588416.1"/>
</dbReference>
<keyword evidence="2" id="KW-1185">Reference proteome</keyword>
<reference evidence="3" key="1">
    <citation type="submission" date="2025-08" db="UniProtKB">
        <authorList>
            <consortium name="RefSeq"/>
        </authorList>
    </citation>
    <scope>IDENTIFICATION</scope>
    <source>
        <tissue evidence="3">Blood</tissue>
    </source>
</reference>
<keyword evidence="1" id="KW-0812">Transmembrane</keyword>
<gene>
    <name evidence="3" type="primary">WFDC9</name>
</gene>
<evidence type="ECO:0000313" key="3">
    <source>
        <dbReference type="RefSeq" id="XP_070444517.1"/>
    </source>
</evidence>
<keyword evidence="1" id="KW-1133">Transmembrane helix</keyword>
<name>A0ABM4LVP5_EQUPR</name>
<organism evidence="2 3">
    <name type="scientific">Equus przewalskii</name>
    <name type="common">Przewalski's horse</name>
    <name type="synonym">Equus caballus przewalskii</name>
    <dbReference type="NCBI Taxonomy" id="9798"/>
    <lineage>
        <taxon>Eukaryota</taxon>
        <taxon>Metazoa</taxon>
        <taxon>Chordata</taxon>
        <taxon>Craniata</taxon>
        <taxon>Vertebrata</taxon>
        <taxon>Euteleostomi</taxon>
        <taxon>Mammalia</taxon>
        <taxon>Eutheria</taxon>
        <taxon>Laurasiatheria</taxon>
        <taxon>Perissodactyla</taxon>
        <taxon>Equidae</taxon>
        <taxon>Equus</taxon>
    </lineage>
</organism>
<evidence type="ECO:0000313" key="2">
    <source>
        <dbReference type="Proteomes" id="UP001652662"/>
    </source>
</evidence>
<evidence type="ECO:0000256" key="1">
    <source>
        <dbReference type="SAM" id="Phobius"/>
    </source>
</evidence>
<protein>
    <submittedName>
        <fullName evidence="3">Protein WFDC9 isoform X1</fullName>
    </submittedName>
</protein>
<accession>A0ABM4LVP5</accession>
<sequence length="179" mass="20629">MPRDLLIVLHSISGWPKNSPRTQYMNRIQPGHDNLPLLWDPLVHLRCAKKGTGHPQDLEHPLSIGRRSVFCQNLTQTHIETTMKPWVRLFVMLSCWVVMLLSVLGSFRNKPPCRLCGKGVLGERRESEQCWVQPPLKYCGKRCTKLQGCLRPNHTCCWTFCGNICLDNEEPFKSMLNPH</sequence>
<keyword evidence="1" id="KW-0472">Membrane</keyword>